<reference evidence="1 2" key="1">
    <citation type="journal article" date="2015" name="BMC Genomics">
        <title>Comparative genomics and metabolic profiling of the genus Lysobacter.</title>
        <authorList>
            <person name="de Bruijn I."/>
            <person name="Cheng X."/>
            <person name="de Jager V."/>
            <person name="Exposito R.G."/>
            <person name="Watrous J."/>
            <person name="Patel N."/>
            <person name="Postma J."/>
            <person name="Dorrestein P.C."/>
            <person name="Kobayashi D."/>
            <person name="Raaijmakers J.M."/>
        </authorList>
    </citation>
    <scope>NUCLEOTIDE SEQUENCE [LARGE SCALE GENOMIC DNA]</scope>
    <source>
        <strain evidence="1 2">76</strain>
    </source>
</reference>
<keyword evidence="2" id="KW-1185">Reference proteome</keyword>
<evidence type="ECO:0000313" key="1">
    <source>
        <dbReference type="EMBL" id="ALN81473.1"/>
    </source>
</evidence>
<organism evidence="1 2">
    <name type="scientific">Lysobacter antibioticus</name>
    <dbReference type="NCBI Taxonomy" id="84531"/>
    <lineage>
        <taxon>Bacteria</taxon>
        <taxon>Pseudomonadati</taxon>
        <taxon>Pseudomonadota</taxon>
        <taxon>Gammaproteobacteria</taxon>
        <taxon>Lysobacterales</taxon>
        <taxon>Lysobacteraceae</taxon>
        <taxon>Lysobacter</taxon>
    </lineage>
</organism>
<dbReference type="AlphaFoldDB" id="A0A0S2DX84"/>
<name>A0A0S2DX84_LYSAN</name>
<dbReference type="Proteomes" id="UP000060787">
    <property type="component" value="Chromosome"/>
</dbReference>
<dbReference type="KEGG" id="laq:GLA29479_2379"/>
<sequence>MDFLDNAVRRVPGSKETLVARIGPFAASVRRNAAGPRQVTAGRLRRMSCGPSCRRRVRNASRYAPCRSPSARPLVFMGRVMGAACPQCGTGVIQVEFPLVRAICRARFLASRRKESTLSASFGSSEHRETGLHIVSRTSG</sequence>
<dbReference type="STRING" id="84531.LA76x_3347"/>
<dbReference type="EMBL" id="CP011129">
    <property type="protein sequence ID" value="ALN81473.1"/>
    <property type="molecule type" value="Genomic_DNA"/>
</dbReference>
<accession>A0A0S2DX84</accession>
<dbReference type="KEGG" id="lab:LA76x_3347"/>
<dbReference type="PATRIC" id="fig|84531.7.peg.2331"/>
<gene>
    <name evidence="1" type="ORF">LA76x_3347</name>
</gene>
<evidence type="ECO:0000313" key="2">
    <source>
        <dbReference type="Proteomes" id="UP000060787"/>
    </source>
</evidence>
<proteinExistence type="predicted"/>
<protein>
    <submittedName>
        <fullName evidence="1">Uncharacterized protein</fullName>
    </submittedName>
</protein>